<gene>
    <name evidence="1" type="ORF">MSAR_09250</name>
</gene>
<reference evidence="1 2" key="1">
    <citation type="journal article" date="2019" name="Emerg. Microbes Infect.">
        <title>Comprehensive subspecies identification of 175 nontuberculous mycobacteria species based on 7547 genomic profiles.</title>
        <authorList>
            <person name="Matsumoto Y."/>
            <person name="Kinjo T."/>
            <person name="Motooka D."/>
            <person name="Nabeya D."/>
            <person name="Jung N."/>
            <person name="Uechi K."/>
            <person name="Horii T."/>
            <person name="Iida T."/>
            <person name="Fujita J."/>
            <person name="Nakamura S."/>
        </authorList>
    </citation>
    <scope>NUCLEOTIDE SEQUENCE [LARGE SCALE GENOMIC DNA]</scope>
    <source>
        <strain evidence="1 2">JCM 30395</strain>
    </source>
</reference>
<dbReference type="Proteomes" id="UP000466445">
    <property type="component" value="Chromosome"/>
</dbReference>
<accession>A0A7I7SNI3</accession>
<keyword evidence="2" id="KW-1185">Reference proteome</keyword>
<evidence type="ECO:0000313" key="1">
    <source>
        <dbReference type="EMBL" id="BBY57789.1"/>
    </source>
</evidence>
<name>A0A7I7SNI3_9MYCO</name>
<protein>
    <recommendedName>
        <fullName evidence="3">Short-chain dehydrogenase</fullName>
    </recommendedName>
</protein>
<organism evidence="1 2">
    <name type="scientific">Mycolicibacterium sarraceniae</name>
    <dbReference type="NCBI Taxonomy" id="1534348"/>
    <lineage>
        <taxon>Bacteria</taxon>
        <taxon>Bacillati</taxon>
        <taxon>Actinomycetota</taxon>
        <taxon>Actinomycetes</taxon>
        <taxon>Mycobacteriales</taxon>
        <taxon>Mycobacteriaceae</taxon>
        <taxon>Mycolicibacterium</taxon>
    </lineage>
</organism>
<sequence length="90" mass="10502">MDTPILDKGWLGDFNGHEFYRLGQRSETFYSPDQLAADTLRAIERNKALLVAPRQARMAWLFARLVPGLLNRMAERFVNQQRTDRRQPTP</sequence>
<dbReference type="KEGG" id="msar:MSAR_09250"/>
<dbReference type="RefSeq" id="WP_163694274.1">
    <property type="nucleotide sequence ID" value="NZ_AP022595.1"/>
</dbReference>
<evidence type="ECO:0008006" key="3">
    <source>
        <dbReference type="Google" id="ProtNLM"/>
    </source>
</evidence>
<proteinExistence type="predicted"/>
<evidence type="ECO:0000313" key="2">
    <source>
        <dbReference type="Proteomes" id="UP000466445"/>
    </source>
</evidence>
<dbReference type="EMBL" id="AP022595">
    <property type="protein sequence ID" value="BBY57789.1"/>
    <property type="molecule type" value="Genomic_DNA"/>
</dbReference>
<dbReference type="AlphaFoldDB" id="A0A7I7SNI3"/>